<organism evidence="2 3">
    <name type="scientific">Pseudoalteromonas piscicida</name>
    <dbReference type="NCBI Taxonomy" id="43662"/>
    <lineage>
        <taxon>Bacteria</taxon>
        <taxon>Pseudomonadati</taxon>
        <taxon>Pseudomonadota</taxon>
        <taxon>Gammaproteobacteria</taxon>
        <taxon>Alteromonadales</taxon>
        <taxon>Pseudoalteromonadaceae</taxon>
        <taxon>Pseudoalteromonas</taxon>
    </lineage>
</organism>
<sequence length="405" mass="45239">MALIQLEEHQATAFKWQTPATWPVLMLGFRALFLLAGIFAVVSVSIWAFILNGGLVWTHAYPATYWHAHEMLFGFAGAVVAGFLLTAAKNWTQRQTLHGASLLLLCGIWLAARLSFFVPHSSLLFTLLLQLGFWLMVLVNLTKVILDANSNNNRVFIFALGILCSCNTVFLLLLHSQQFQLVSAVSQASLVAYMLLIGVVGGRVIPFFIARGLQQPQKPRTPKLDRVIFYLAVINVVAYVVHASQQTSYFLSTTLFILGLFHCVRAMYWFDYKLFSIPLLWSLYLSYCAISVGLLLNAYNISFAPEHLRSHLHLVAITGMGLMILAMMARVTLGHTGRRLQIGTLTTLAFICIATSGLIRALLIHFMNPHLAWLSSAVAWIIGFMLFLISFAPMLMQKRIDGRMG</sequence>
<feature type="transmembrane region" description="Helical" evidence="1">
    <location>
        <begin position="124"/>
        <end position="146"/>
    </location>
</feature>
<feature type="transmembrane region" description="Helical" evidence="1">
    <location>
        <begin position="373"/>
        <end position="396"/>
    </location>
</feature>
<evidence type="ECO:0008006" key="4">
    <source>
        <dbReference type="Google" id="ProtNLM"/>
    </source>
</evidence>
<dbReference type="Pfam" id="PF05940">
    <property type="entry name" value="NnrS"/>
    <property type="match status" value="1"/>
</dbReference>
<feature type="transmembrane region" description="Helical" evidence="1">
    <location>
        <begin position="249"/>
        <end position="268"/>
    </location>
</feature>
<protein>
    <recommendedName>
        <fullName evidence="4">NnrS family protein</fullName>
    </recommendedName>
</protein>
<keyword evidence="1" id="KW-1133">Transmembrane helix</keyword>
<keyword evidence="1" id="KW-0812">Transmembrane</keyword>
<feature type="transmembrane region" description="Helical" evidence="1">
    <location>
        <begin position="31"/>
        <end position="51"/>
    </location>
</feature>
<feature type="transmembrane region" description="Helical" evidence="1">
    <location>
        <begin position="280"/>
        <end position="299"/>
    </location>
</feature>
<name>A0A2A5JPS2_PSEO7</name>
<dbReference type="EMBL" id="NKHF01000056">
    <property type="protein sequence ID" value="PCK31339.1"/>
    <property type="molecule type" value="Genomic_DNA"/>
</dbReference>
<comment type="caution">
    <text evidence="2">The sequence shown here is derived from an EMBL/GenBank/DDBJ whole genome shotgun (WGS) entry which is preliminary data.</text>
</comment>
<feature type="transmembrane region" description="Helical" evidence="1">
    <location>
        <begin position="311"/>
        <end position="333"/>
    </location>
</feature>
<gene>
    <name evidence="2" type="ORF">CEX98_12735</name>
</gene>
<evidence type="ECO:0000313" key="2">
    <source>
        <dbReference type="EMBL" id="PCK31339.1"/>
    </source>
</evidence>
<dbReference type="Proteomes" id="UP000228621">
    <property type="component" value="Unassembled WGS sequence"/>
</dbReference>
<evidence type="ECO:0000256" key="1">
    <source>
        <dbReference type="SAM" id="Phobius"/>
    </source>
</evidence>
<feature type="transmembrane region" description="Helical" evidence="1">
    <location>
        <begin position="71"/>
        <end position="88"/>
    </location>
</feature>
<feature type="transmembrane region" description="Helical" evidence="1">
    <location>
        <begin position="227"/>
        <end position="243"/>
    </location>
</feature>
<evidence type="ECO:0000313" key="3">
    <source>
        <dbReference type="Proteomes" id="UP000228621"/>
    </source>
</evidence>
<proteinExistence type="predicted"/>
<accession>A0A2A5JPS2</accession>
<keyword evidence="1" id="KW-0472">Membrane</keyword>
<feature type="transmembrane region" description="Helical" evidence="1">
    <location>
        <begin position="181"/>
        <end position="206"/>
    </location>
</feature>
<feature type="transmembrane region" description="Helical" evidence="1">
    <location>
        <begin position="155"/>
        <end position="175"/>
    </location>
</feature>
<keyword evidence="3" id="KW-1185">Reference proteome</keyword>
<feature type="transmembrane region" description="Helical" evidence="1">
    <location>
        <begin position="345"/>
        <end position="367"/>
    </location>
</feature>
<reference evidence="3" key="1">
    <citation type="journal article" date="2019" name="Genome Announc.">
        <title>Draft Genome Sequence of Pseudoalteromonas piscicida Strain 36Y ROTHPW, an Hypersaline Seawater Isolate from the South Coast of Sonora, Mexico.</title>
        <authorList>
            <person name="Sanchez-Diaz R."/>
            <person name="Molina-Garza Z.J."/>
            <person name="Cruz-Suarez L.E."/>
            <person name="Selvin J."/>
            <person name="Kiran G.S."/>
            <person name="Ibarra-Gamez J.C."/>
            <person name="Gomez-Gil B."/>
            <person name="Galaviz-Silva L."/>
        </authorList>
    </citation>
    <scope>NUCLEOTIDE SEQUENCE [LARGE SCALE GENOMIC DNA]</scope>
    <source>
        <strain evidence="3">36Y_RITHPW</strain>
    </source>
</reference>
<dbReference type="RefSeq" id="WP_099642446.1">
    <property type="nucleotide sequence ID" value="NZ_NKHF01000056.1"/>
</dbReference>
<dbReference type="InterPro" id="IPR010266">
    <property type="entry name" value="NnrS"/>
</dbReference>
<dbReference type="AlphaFoldDB" id="A0A2A5JPS2"/>
<dbReference type="OrthoDB" id="9770040at2"/>
<feature type="transmembrane region" description="Helical" evidence="1">
    <location>
        <begin position="100"/>
        <end position="118"/>
    </location>
</feature>